<proteinExistence type="predicted"/>
<sequence>MRNTWMLTLQEWNFLQLRWGLGYITEEEVRARLKLCNLVFGDGSLPICKKLYTTRKKPMHGEYQVVTGSYIKAKPVDPPIRFVVNTMYTLNLRTGDIWSPEKFPNWTYHETISFLNRDGRTFAELDLGIPGTLFSTLRDELLKLNKKYGVTENTPMYINVLEPMK</sequence>
<dbReference type="EMBL" id="MT143744">
    <property type="protein sequence ID" value="QJB01911.1"/>
    <property type="molecule type" value="Genomic_DNA"/>
</dbReference>
<name>A0A6M3LWR9_9ZZZZ</name>
<organism evidence="1">
    <name type="scientific">viral metagenome</name>
    <dbReference type="NCBI Taxonomy" id="1070528"/>
    <lineage>
        <taxon>unclassified sequences</taxon>
        <taxon>metagenomes</taxon>
        <taxon>organismal metagenomes</taxon>
    </lineage>
</organism>
<reference evidence="1" key="1">
    <citation type="submission" date="2020-03" db="EMBL/GenBank/DDBJ databases">
        <title>The deep terrestrial virosphere.</title>
        <authorList>
            <person name="Holmfeldt K."/>
            <person name="Nilsson E."/>
            <person name="Simone D."/>
            <person name="Lopez-Fernandez M."/>
            <person name="Wu X."/>
            <person name="de Brujin I."/>
            <person name="Lundin D."/>
            <person name="Andersson A."/>
            <person name="Bertilsson S."/>
            <person name="Dopson M."/>
        </authorList>
    </citation>
    <scope>NUCLEOTIDE SEQUENCE</scope>
    <source>
        <strain evidence="1">MM171A00913</strain>
        <strain evidence="2">MM171B01748</strain>
    </source>
</reference>
<protein>
    <submittedName>
        <fullName evidence="1">Uncharacterized protein</fullName>
    </submittedName>
</protein>
<dbReference type="EMBL" id="MT143665">
    <property type="protein sequence ID" value="QJA99737.1"/>
    <property type="molecule type" value="Genomic_DNA"/>
</dbReference>
<gene>
    <name evidence="1" type="ORF">MM171A00913_0004</name>
    <name evidence="2" type="ORF">MM171B01748_0004</name>
</gene>
<accession>A0A6M3LWR9</accession>
<evidence type="ECO:0000313" key="2">
    <source>
        <dbReference type="EMBL" id="QJB01911.1"/>
    </source>
</evidence>
<evidence type="ECO:0000313" key="1">
    <source>
        <dbReference type="EMBL" id="QJA99737.1"/>
    </source>
</evidence>
<dbReference type="AlphaFoldDB" id="A0A6M3LWR9"/>